<feature type="signal peptide" evidence="8">
    <location>
        <begin position="1"/>
        <end position="24"/>
    </location>
</feature>
<proteinExistence type="inferred from homology"/>
<keyword evidence="2 7" id="KW-0378">Hydrolase</keyword>
<evidence type="ECO:0000259" key="9">
    <source>
        <dbReference type="PROSITE" id="PS51766"/>
    </source>
</evidence>
<dbReference type="InterPro" id="IPR017853">
    <property type="entry name" value="GH"/>
</dbReference>
<dbReference type="EMBL" id="QGDI01000021">
    <property type="protein sequence ID" value="PWJ09703.1"/>
    <property type="molecule type" value="Genomic_DNA"/>
</dbReference>
<dbReference type="SUPFAM" id="SSF63446">
    <property type="entry name" value="Type I dockerin domain"/>
    <property type="match status" value="1"/>
</dbReference>
<dbReference type="OrthoDB" id="9800955at2"/>
<dbReference type="AlphaFoldDB" id="A0A315XSQ3"/>
<dbReference type="PANTHER" id="PTHR31297:SF41">
    <property type="entry name" value="ENDOGLUCANASE, PUTATIVE (AFU_ORTHOLOGUE AFUA_5G01830)-RELATED"/>
    <property type="match status" value="1"/>
</dbReference>
<dbReference type="Gene3D" id="1.10.1330.10">
    <property type="entry name" value="Dockerin domain"/>
    <property type="match status" value="1"/>
</dbReference>
<dbReference type="GO" id="GO:0008422">
    <property type="term" value="F:beta-glucosidase activity"/>
    <property type="evidence" value="ECO:0007669"/>
    <property type="project" value="TreeGrafter"/>
</dbReference>
<dbReference type="InterPro" id="IPR001547">
    <property type="entry name" value="Glyco_hydro_5"/>
</dbReference>
<keyword evidence="5 7" id="KW-0326">Glycosidase</keyword>
<name>A0A315XSQ3_RUMFL</name>
<evidence type="ECO:0000313" key="11">
    <source>
        <dbReference type="Proteomes" id="UP000245720"/>
    </source>
</evidence>
<evidence type="ECO:0000256" key="2">
    <source>
        <dbReference type="ARBA" id="ARBA00022801"/>
    </source>
</evidence>
<dbReference type="PROSITE" id="PS00018">
    <property type="entry name" value="EF_HAND_1"/>
    <property type="match status" value="1"/>
</dbReference>
<dbReference type="Proteomes" id="UP000245720">
    <property type="component" value="Unassembled WGS sequence"/>
</dbReference>
<evidence type="ECO:0000256" key="7">
    <source>
        <dbReference type="RuleBase" id="RU361153"/>
    </source>
</evidence>
<evidence type="ECO:0000256" key="8">
    <source>
        <dbReference type="SAM" id="SignalP"/>
    </source>
</evidence>
<reference evidence="10 11" key="1">
    <citation type="submission" date="2018-05" db="EMBL/GenBank/DDBJ databases">
        <title>The Hungate 1000. A catalogue of reference genomes from the rumen microbiome.</title>
        <authorList>
            <person name="Kelly W."/>
        </authorList>
    </citation>
    <scope>NUCLEOTIDE SEQUENCE [LARGE SCALE GENOMIC DNA]</scope>
    <source>
        <strain evidence="10 11">SAb67</strain>
    </source>
</reference>
<dbReference type="PANTHER" id="PTHR31297">
    <property type="entry name" value="GLUCAN ENDO-1,6-BETA-GLUCOSIDASE B"/>
    <property type="match status" value="1"/>
</dbReference>
<dbReference type="PROSITE" id="PS51766">
    <property type="entry name" value="DOCKERIN"/>
    <property type="match status" value="1"/>
</dbReference>
<keyword evidence="3" id="KW-0136">Cellulose degradation</keyword>
<protein>
    <submittedName>
        <fullName evidence="10">Endoglucanase</fullName>
    </submittedName>
</protein>
<evidence type="ECO:0000313" key="10">
    <source>
        <dbReference type="EMBL" id="PWJ09703.1"/>
    </source>
</evidence>
<organism evidence="10 11">
    <name type="scientific">Ruminococcus flavefaciens</name>
    <dbReference type="NCBI Taxonomy" id="1265"/>
    <lineage>
        <taxon>Bacteria</taxon>
        <taxon>Bacillati</taxon>
        <taxon>Bacillota</taxon>
        <taxon>Clostridia</taxon>
        <taxon>Eubacteriales</taxon>
        <taxon>Oscillospiraceae</taxon>
        <taxon>Ruminococcus</taxon>
    </lineage>
</organism>
<evidence type="ECO:0000256" key="6">
    <source>
        <dbReference type="ARBA" id="ARBA00023326"/>
    </source>
</evidence>
<dbReference type="InterPro" id="IPR036439">
    <property type="entry name" value="Dockerin_dom_sf"/>
</dbReference>
<dbReference type="CDD" id="cd14256">
    <property type="entry name" value="Dockerin_I"/>
    <property type="match status" value="1"/>
</dbReference>
<dbReference type="GO" id="GO:0030245">
    <property type="term" value="P:cellulose catabolic process"/>
    <property type="evidence" value="ECO:0007669"/>
    <property type="project" value="UniProtKB-KW"/>
</dbReference>
<accession>A0A315XSQ3</accession>
<feature type="domain" description="Dockerin" evidence="9">
    <location>
        <begin position="394"/>
        <end position="455"/>
    </location>
</feature>
<feature type="chain" id="PRO_5016455927" evidence="8">
    <location>
        <begin position="25"/>
        <end position="455"/>
    </location>
</feature>
<keyword evidence="4" id="KW-0119">Carbohydrate metabolism</keyword>
<gene>
    <name evidence="10" type="ORF">IE37_03422</name>
</gene>
<dbReference type="Gene3D" id="3.20.20.80">
    <property type="entry name" value="Glycosidases"/>
    <property type="match status" value="1"/>
</dbReference>
<evidence type="ECO:0000256" key="4">
    <source>
        <dbReference type="ARBA" id="ARBA00023277"/>
    </source>
</evidence>
<dbReference type="InterPro" id="IPR050386">
    <property type="entry name" value="Glycosyl_hydrolase_5"/>
</dbReference>
<dbReference type="GO" id="GO:0005576">
    <property type="term" value="C:extracellular region"/>
    <property type="evidence" value="ECO:0007669"/>
    <property type="project" value="TreeGrafter"/>
</dbReference>
<evidence type="ECO:0000256" key="5">
    <source>
        <dbReference type="ARBA" id="ARBA00023295"/>
    </source>
</evidence>
<keyword evidence="8" id="KW-0732">Signal</keyword>
<dbReference type="InterPro" id="IPR002105">
    <property type="entry name" value="Dockerin_1_rpt"/>
</dbReference>
<dbReference type="RefSeq" id="WP_109728106.1">
    <property type="nucleotide sequence ID" value="NZ_QGDI01000021.1"/>
</dbReference>
<dbReference type="GO" id="GO:0009986">
    <property type="term" value="C:cell surface"/>
    <property type="evidence" value="ECO:0007669"/>
    <property type="project" value="TreeGrafter"/>
</dbReference>
<dbReference type="InterPro" id="IPR016134">
    <property type="entry name" value="Dockerin_dom"/>
</dbReference>
<dbReference type="SUPFAM" id="SSF51445">
    <property type="entry name" value="(Trans)glycosidases"/>
    <property type="match status" value="1"/>
</dbReference>
<evidence type="ECO:0000256" key="3">
    <source>
        <dbReference type="ARBA" id="ARBA00023001"/>
    </source>
</evidence>
<comment type="caution">
    <text evidence="10">The sequence shown here is derived from an EMBL/GenBank/DDBJ whole genome shotgun (WGS) entry which is preliminary data.</text>
</comment>
<dbReference type="InterPro" id="IPR018247">
    <property type="entry name" value="EF_Hand_1_Ca_BS"/>
</dbReference>
<sequence length="455" mass="50690">MFKKIISTSLSAAFAASLIGSASAADISAAPAMRDMTTMEIVSDMGIGINLGNTFESSGDWIEQWGDGTPNAYETAWGSPTVTEDLIKGYAAEGFDSLRIPVAWSNMMSKDGSYTISDKYMARVKQVTDWALDADLYVIVNLHWDGGWLEKLPTDHDNVMKKYNAIWTQVSDEFKDYGDKLIFESQNEELGWNDVWNQWSGSTNGKAESFGYVNEVNQSFVDIVRNSGGNNAQRHLLISGYNTSIDLTCDPLFKMPADPANRCAVSVHYYTPSTFTILTEDADWGKSAYTWGSDAELAELKQQMDLLKSTFVDKGIPVIIGEYGATKDNKEPESVRRYITSVCEAALSRGGICPVMWDVTDLHYDRKTYKMKDTELHTNLLALKEKYVNKEPAPSKLMGDANKDGSVNVADLIMAQQFLLGNTELTDWEAADVIEDSIIDIYDMILLRKMLIVNH</sequence>
<dbReference type="Pfam" id="PF00150">
    <property type="entry name" value="Cellulase"/>
    <property type="match status" value="1"/>
</dbReference>
<evidence type="ECO:0000256" key="1">
    <source>
        <dbReference type="ARBA" id="ARBA00005641"/>
    </source>
</evidence>
<dbReference type="Pfam" id="PF00404">
    <property type="entry name" value="Dockerin_1"/>
    <property type="match status" value="1"/>
</dbReference>
<keyword evidence="6" id="KW-0624">Polysaccharide degradation</keyword>
<comment type="similarity">
    <text evidence="1 7">Belongs to the glycosyl hydrolase 5 (cellulase A) family.</text>
</comment>